<dbReference type="CDD" id="cd06261">
    <property type="entry name" value="TM_PBP2"/>
    <property type="match status" value="1"/>
</dbReference>
<dbReference type="NCBIfam" id="TIGR02138">
    <property type="entry name" value="phosphate_pstC"/>
    <property type="match status" value="1"/>
</dbReference>
<feature type="transmembrane region" description="Helical" evidence="9">
    <location>
        <begin position="45"/>
        <end position="66"/>
    </location>
</feature>
<feature type="region of interest" description="Disordered" evidence="11">
    <location>
        <begin position="1"/>
        <end position="26"/>
    </location>
</feature>
<feature type="transmembrane region" description="Helical" evidence="9">
    <location>
        <begin position="86"/>
        <end position="117"/>
    </location>
</feature>
<dbReference type="EMBL" id="RBKT01000001">
    <property type="protein sequence ID" value="RKR89695.1"/>
    <property type="molecule type" value="Genomic_DNA"/>
</dbReference>
<evidence type="ECO:0000256" key="8">
    <source>
        <dbReference type="ARBA" id="ARBA00023136"/>
    </source>
</evidence>
<sequence>MAPSAAAGTTLPSAPEESPDVPRRTVDRPGPADLVFRAVARSGGLLVLAIMALVGVFLAYRALDAIEFAGWSFLSEQRWEPESGRFGIAAVLVGTLLIALVAIVIAVPLAIGAALYISEYAPRRMKQTLVSLVDLMAAVPSVVYGLWGLFLLQGNVLGLSRWISTYFGWIPLFRVDGVDPRDPLATDSVYTSSTFIAGIVVAMMVAPIICSIMREVFAQAPAGEREGAYALGATRWGMIRSVVLPFGKGGMIGGTMLGLGRALGETIGVYLVISMVFAIQPNIVQNGGSSVAALIALRYGDATPMGISALMAAGLALFLMTLVVNFIASSIVARSRSGAASEA</sequence>
<dbReference type="GO" id="GO:0005886">
    <property type="term" value="C:plasma membrane"/>
    <property type="evidence" value="ECO:0007669"/>
    <property type="project" value="UniProtKB-SubCell"/>
</dbReference>
<keyword evidence="8 9" id="KW-0472">Membrane</keyword>
<organism evidence="13 14">
    <name type="scientific">Micromonospora pisi</name>
    <dbReference type="NCBI Taxonomy" id="589240"/>
    <lineage>
        <taxon>Bacteria</taxon>
        <taxon>Bacillati</taxon>
        <taxon>Actinomycetota</taxon>
        <taxon>Actinomycetes</taxon>
        <taxon>Micromonosporales</taxon>
        <taxon>Micromonosporaceae</taxon>
        <taxon>Micromonospora</taxon>
    </lineage>
</organism>
<dbReference type="InterPro" id="IPR051124">
    <property type="entry name" value="Phosphate_Transport_Permease"/>
</dbReference>
<dbReference type="PROSITE" id="PS50928">
    <property type="entry name" value="ABC_TM1"/>
    <property type="match status" value="1"/>
</dbReference>
<dbReference type="Pfam" id="PF00528">
    <property type="entry name" value="BPD_transp_1"/>
    <property type="match status" value="1"/>
</dbReference>
<evidence type="ECO:0000313" key="13">
    <source>
        <dbReference type="EMBL" id="RKR89695.1"/>
    </source>
</evidence>
<dbReference type="SUPFAM" id="SSF161098">
    <property type="entry name" value="MetI-like"/>
    <property type="match status" value="1"/>
</dbReference>
<proteinExistence type="inferred from homology"/>
<comment type="subcellular location">
    <subcellularLocation>
        <location evidence="1 9">Cell membrane</location>
        <topology evidence="1 9">Multi-pass membrane protein</topology>
    </subcellularLocation>
</comment>
<evidence type="ECO:0000256" key="2">
    <source>
        <dbReference type="ARBA" id="ARBA00007069"/>
    </source>
</evidence>
<feature type="transmembrane region" description="Helical" evidence="9">
    <location>
        <begin position="129"/>
        <end position="152"/>
    </location>
</feature>
<dbReference type="GO" id="GO:0006817">
    <property type="term" value="P:phosphate ion transport"/>
    <property type="evidence" value="ECO:0007669"/>
    <property type="project" value="UniProtKB-KW"/>
</dbReference>
<dbReference type="Proteomes" id="UP000277671">
    <property type="component" value="Unassembled WGS sequence"/>
</dbReference>
<dbReference type="InterPro" id="IPR000515">
    <property type="entry name" value="MetI-like"/>
</dbReference>
<comment type="similarity">
    <text evidence="2 10">Belongs to the binding-protein-dependent transport system permease family. CysTW subfamily.</text>
</comment>
<evidence type="ECO:0000256" key="4">
    <source>
        <dbReference type="ARBA" id="ARBA00022475"/>
    </source>
</evidence>
<comment type="function">
    <text evidence="10">Part of the binding-protein-dependent transport system for phosphate; probably responsible for the translocation of the substrate across the membrane.</text>
</comment>
<keyword evidence="6 9" id="KW-0812">Transmembrane</keyword>
<evidence type="ECO:0000256" key="5">
    <source>
        <dbReference type="ARBA" id="ARBA00022592"/>
    </source>
</evidence>
<dbReference type="InterPro" id="IPR035906">
    <property type="entry name" value="MetI-like_sf"/>
</dbReference>
<dbReference type="Gene3D" id="1.10.3720.10">
    <property type="entry name" value="MetI-like"/>
    <property type="match status" value="1"/>
</dbReference>
<evidence type="ECO:0000256" key="6">
    <source>
        <dbReference type="ARBA" id="ARBA00022692"/>
    </source>
</evidence>
<keyword evidence="7 9" id="KW-1133">Transmembrane helix</keyword>
<dbReference type="OrthoDB" id="9785113at2"/>
<evidence type="ECO:0000259" key="12">
    <source>
        <dbReference type="PROSITE" id="PS50928"/>
    </source>
</evidence>
<evidence type="ECO:0000256" key="10">
    <source>
        <dbReference type="RuleBase" id="RU363054"/>
    </source>
</evidence>
<evidence type="ECO:0000313" key="14">
    <source>
        <dbReference type="Proteomes" id="UP000277671"/>
    </source>
</evidence>
<keyword evidence="5 10" id="KW-0592">Phosphate transport</keyword>
<gene>
    <name evidence="13" type="ORF">BDK92_4051</name>
</gene>
<dbReference type="PANTHER" id="PTHR30425">
    <property type="entry name" value="PHOSPHATE TRANSPORT SYSTEM PERMEASE PROTEIN PST"/>
    <property type="match status" value="1"/>
</dbReference>
<name>A0A495JM10_9ACTN</name>
<comment type="caution">
    <text evidence="13">The sequence shown here is derived from an EMBL/GenBank/DDBJ whole genome shotgun (WGS) entry which is preliminary data.</text>
</comment>
<accession>A0A495JM10</accession>
<feature type="transmembrane region" description="Helical" evidence="9">
    <location>
        <begin position="189"/>
        <end position="210"/>
    </location>
</feature>
<keyword evidence="14" id="KW-1185">Reference proteome</keyword>
<feature type="domain" description="ABC transmembrane type-1" evidence="12">
    <location>
        <begin position="92"/>
        <end position="328"/>
    </location>
</feature>
<evidence type="ECO:0000256" key="9">
    <source>
        <dbReference type="RuleBase" id="RU363032"/>
    </source>
</evidence>
<evidence type="ECO:0000256" key="11">
    <source>
        <dbReference type="SAM" id="MobiDB-lite"/>
    </source>
</evidence>
<dbReference type="PANTHER" id="PTHR30425:SF1">
    <property type="entry name" value="PHOSPHATE TRANSPORT SYSTEM PERMEASE PROTEIN PSTC"/>
    <property type="match status" value="1"/>
</dbReference>
<dbReference type="GO" id="GO:0005315">
    <property type="term" value="F:phosphate transmembrane transporter activity"/>
    <property type="evidence" value="ECO:0007669"/>
    <property type="project" value="InterPro"/>
</dbReference>
<feature type="transmembrane region" description="Helical" evidence="9">
    <location>
        <begin position="305"/>
        <end position="328"/>
    </location>
</feature>
<dbReference type="RefSeq" id="WP_121158110.1">
    <property type="nucleotide sequence ID" value="NZ_RBKT01000001.1"/>
</dbReference>
<reference evidence="13 14" key="1">
    <citation type="submission" date="2018-10" db="EMBL/GenBank/DDBJ databases">
        <title>Sequencing the genomes of 1000 actinobacteria strains.</title>
        <authorList>
            <person name="Klenk H.-P."/>
        </authorList>
    </citation>
    <scope>NUCLEOTIDE SEQUENCE [LARGE SCALE GENOMIC DNA]</scope>
    <source>
        <strain evidence="13 14">DSM 45175</strain>
    </source>
</reference>
<feature type="transmembrane region" description="Helical" evidence="9">
    <location>
        <begin position="267"/>
        <end position="285"/>
    </location>
</feature>
<keyword evidence="4 10" id="KW-1003">Cell membrane</keyword>
<dbReference type="AlphaFoldDB" id="A0A495JM10"/>
<evidence type="ECO:0000256" key="7">
    <source>
        <dbReference type="ARBA" id="ARBA00022989"/>
    </source>
</evidence>
<dbReference type="InterPro" id="IPR011864">
    <property type="entry name" value="Phosphate_PstC"/>
</dbReference>
<evidence type="ECO:0000256" key="1">
    <source>
        <dbReference type="ARBA" id="ARBA00004651"/>
    </source>
</evidence>
<evidence type="ECO:0000256" key="3">
    <source>
        <dbReference type="ARBA" id="ARBA00022448"/>
    </source>
</evidence>
<protein>
    <recommendedName>
        <fullName evidence="10">Phosphate transport system permease protein</fullName>
    </recommendedName>
</protein>
<keyword evidence="3 9" id="KW-0813">Transport</keyword>